<dbReference type="InterPro" id="IPR004670">
    <property type="entry name" value="NhaA"/>
</dbReference>
<name>A0A917CMY4_9NOCA</name>
<evidence type="ECO:0000256" key="11">
    <source>
        <dbReference type="ARBA" id="ARBA00023201"/>
    </source>
</evidence>
<evidence type="ECO:0000256" key="8">
    <source>
        <dbReference type="ARBA" id="ARBA00023053"/>
    </source>
</evidence>
<evidence type="ECO:0000256" key="1">
    <source>
        <dbReference type="ARBA" id="ARBA00004429"/>
    </source>
</evidence>
<comment type="subcellular location">
    <subcellularLocation>
        <location evidence="1">Cell inner membrane</location>
        <topology evidence="1">Multi-pass membrane protein</topology>
    </subcellularLocation>
    <subcellularLocation>
        <location evidence="12">Cell membrane</location>
        <topology evidence="12">Multi-pass membrane protein</topology>
    </subcellularLocation>
</comment>
<keyword evidence="10 12" id="KW-0472">Membrane</keyword>
<reference evidence="15" key="1">
    <citation type="journal article" date="2014" name="Int. J. Syst. Evol. Microbiol.">
        <title>Complete genome sequence of Corynebacterium casei LMG S-19264T (=DSM 44701T), isolated from a smear-ripened cheese.</title>
        <authorList>
            <consortium name="US DOE Joint Genome Institute (JGI-PGF)"/>
            <person name="Walter F."/>
            <person name="Albersmeier A."/>
            <person name="Kalinowski J."/>
            <person name="Ruckert C."/>
        </authorList>
    </citation>
    <scope>NUCLEOTIDE SEQUENCE</scope>
    <source>
        <strain evidence="15">CCM 7905</strain>
    </source>
</reference>
<feature type="transmembrane region" description="Helical" evidence="12">
    <location>
        <begin position="385"/>
        <end position="403"/>
    </location>
</feature>
<accession>A0A917CMY4</accession>
<feature type="transmembrane region" description="Helical" evidence="12">
    <location>
        <begin position="116"/>
        <end position="136"/>
    </location>
</feature>
<feature type="transmembrane region" description="Helical" evidence="12">
    <location>
        <begin position="33"/>
        <end position="51"/>
    </location>
</feature>
<dbReference type="InterPro" id="IPR013766">
    <property type="entry name" value="Thioredoxin_domain"/>
</dbReference>
<dbReference type="PROSITE" id="PS51352">
    <property type="entry name" value="THIOREDOXIN_2"/>
    <property type="match status" value="1"/>
</dbReference>
<keyword evidence="4 12" id="KW-0050">Antiport</keyword>
<feature type="transmembrane region" description="Helical" evidence="12">
    <location>
        <begin position="415"/>
        <end position="434"/>
    </location>
</feature>
<evidence type="ECO:0000256" key="6">
    <source>
        <dbReference type="ARBA" id="ARBA00022692"/>
    </source>
</evidence>
<feature type="transmembrane region" description="Helical" evidence="12">
    <location>
        <begin position="310"/>
        <end position="329"/>
    </location>
</feature>
<dbReference type="Pfam" id="PF06965">
    <property type="entry name" value="Na_H_antiport_1"/>
    <property type="match status" value="1"/>
</dbReference>
<feature type="domain" description="Thioredoxin" evidence="14">
    <location>
        <begin position="437"/>
        <end position="624"/>
    </location>
</feature>
<evidence type="ECO:0000256" key="13">
    <source>
        <dbReference type="SAM" id="MobiDB-lite"/>
    </source>
</evidence>
<comment type="function">
    <text evidence="12">Na(+)/H(+) antiporter that extrudes sodium in exchange for external protons.</text>
</comment>
<dbReference type="PANTHER" id="PTHR30341">
    <property type="entry name" value="SODIUM ION/PROTON ANTIPORTER NHAA-RELATED"/>
    <property type="match status" value="1"/>
</dbReference>
<evidence type="ECO:0000256" key="5">
    <source>
        <dbReference type="ARBA" id="ARBA00022475"/>
    </source>
</evidence>
<keyword evidence="11 12" id="KW-0739">Sodium transport</keyword>
<keyword evidence="16" id="KW-1185">Reference proteome</keyword>
<keyword evidence="3 12" id="KW-0813">Transport</keyword>
<comment type="similarity">
    <text evidence="2">In the N-terminal section; belongs to the NhaA Na(+)/H(+) (TC 2.A.33) antiporter family.</text>
</comment>
<evidence type="ECO:0000256" key="4">
    <source>
        <dbReference type="ARBA" id="ARBA00022449"/>
    </source>
</evidence>
<dbReference type="Pfam" id="PF13462">
    <property type="entry name" value="Thioredoxin_4"/>
    <property type="match status" value="1"/>
</dbReference>
<evidence type="ECO:0000256" key="9">
    <source>
        <dbReference type="ARBA" id="ARBA00023065"/>
    </source>
</evidence>
<feature type="region of interest" description="Disordered" evidence="13">
    <location>
        <begin position="621"/>
        <end position="655"/>
    </location>
</feature>
<protein>
    <recommendedName>
        <fullName evidence="12">Na(+)/H(+) antiporter NhaA</fullName>
    </recommendedName>
    <alternativeName>
        <fullName evidence="12">Sodium/proton antiporter NhaA</fullName>
    </alternativeName>
</protein>
<keyword evidence="9 12" id="KW-0406">Ion transport</keyword>
<evidence type="ECO:0000259" key="14">
    <source>
        <dbReference type="PROSITE" id="PS51352"/>
    </source>
</evidence>
<dbReference type="HAMAP" id="MF_01844">
    <property type="entry name" value="NhaA"/>
    <property type="match status" value="1"/>
</dbReference>
<comment type="catalytic activity">
    <reaction evidence="12">
        <text>Na(+)(in) + 2 H(+)(out) = Na(+)(out) + 2 H(+)(in)</text>
        <dbReference type="Rhea" id="RHEA:29251"/>
        <dbReference type="ChEBI" id="CHEBI:15378"/>
        <dbReference type="ChEBI" id="CHEBI:29101"/>
    </reaction>
</comment>
<dbReference type="GO" id="GO:0005886">
    <property type="term" value="C:plasma membrane"/>
    <property type="evidence" value="ECO:0007669"/>
    <property type="project" value="UniProtKB-SubCell"/>
</dbReference>
<dbReference type="NCBIfam" id="TIGR00773">
    <property type="entry name" value="NhaA"/>
    <property type="match status" value="1"/>
</dbReference>
<keyword evidence="8 12" id="KW-0915">Sodium</keyword>
<evidence type="ECO:0000256" key="3">
    <source>
        <dbReference type="ARBA" id="ARBA00022448"/>
    </source>
</evidence>
<evidence type="ECO:0000256" key="7">
    <source>
        <dbReference type="ARBA" id="ARBA00022989"/>
    </source>
</evidence>
<sequence>MADPITLRSERPRSQRLRSLVDRVAAARREDNGTLSAVFLLVATVVALVWANSPWGATYTSFWHTPLSIQIGSRGIELDLQHWVNDGLMALFFFVVGLEVKREFAMGELRDRSRAAIPIVAAIAGLALPAALYLVLNPSGEAASAWGVVISTDTAFLLGTLAIIGPERAVRLRIFLLTLAVADDVGALAIIAFFYTEDLSVTPLIVSLVGLALIASLRQLKVWRGAGYGVVSLVTWVAMYFSGVHPTLAGVMIALILPVYPPRRREVERASDLARAFRQSPSPEYARAARLGMEQAVSVNERLMRLYQPYTAFIIVPIFALANAGVVLSSDTLRAAATSPITWGIVLGLVGGKFIGITGATVAFARARRGSLTPGLTIPQVAGGAALSGVGFTISLFIVDLALPNQALADEARVGVLLASVLAVVLGAIVFRVGNRFSPPPAEPPTTLLRRVDPKRDHIRGRVDAPLTIVEYGDFECPFCSKATGSTREVQAHFGGEVRYVFRHFPLDDYHPHARHAAQASEAAAAQGKFWEMHDTLFLHSDALEPDDIDGYAAELGLDLERFEEDIRTGDFATRVLDDDLDALTSELPGTPTFYLGVAGSKPKRHNGPHDAATIIRELEALRAGRPEAGRESDGRPEAGRELDGRPEAGRESDA</sequence>
<keyword evidence="7 12" id="KW-1133">Transmembrane helix</keyword>
<organism evidence="15 16">
    <name type="scientific">Rhodococcoides trifolii</name>
    <dbReference type="NCBI Taxonomy" id="908250"/>
    <lineage>
        <taxon>Bacteria</taxon>
        <taxon>Bacillati</taxon>
        <taxon>Actinomycetota</taxon>
        <taxon>Actinomycetes</taxon>
        <taxon>Mycobacteriales</taxon>
        <taxon>Nocardiaceae</taxon>
        <taxon>Rhodococcoides</taxon>
    </lineage>
</organism>
<evidence type="ECO:0000313" key="15">
    <source>
        <dbReference type="EMBL" id="GGF92964.1"/>
    </source>
</evidence>
<feature type="transmembrane region" description="Helical" evidence="12">
    <location>
        <begin position="142"/>
        <end position="162"/>
    </location>
</feature>
<gene>
    <name evidence="15" type="primary">nhaA2</name>
    <name evidence="12" type="synonym">nhaA</name>
    <name evidence="15" type="ORF">GCM10007304_03470</name>
</gene>
<dbReference type="GO" id="GO:0015385">
    <property type="term" value="F:sodium:proton antiporter activity"/>
    <property type="evidence" value="ECO:0007669"/>
    <property type="project" value="UniProtKB-UniRule"/>
</dbReference>
<comment type="similarity">
    <text evidence="12">Belongs to the NhaA Na(+)/H(+) (TC 2.A.33) antiporter family.</text>
</comment>
<dbReference type="InterPro" id="IPR012336">
    <property type="entry name" value="Thioredoxin-like_fold"/>
</dbReference>
<dbReference type="InterPro" id="IPR023171">
    <property type="entry name" value="Na/H_antiporter_dom_sf"/>
</dbReference>
<feature type="transmembrane region" description="Helical" evidence="12">
    <location>
        <begin position="201"/>
        <end position="218"/>
    </location>
</feature>
<evidence type="ECO:0000256" key="12">
    <source>
        <dbReference type="HAMAP-Rule" id="MF_01844"/>
    </source>
</evidence>
<dbReference type="RefSeq" id="WP_188542982.1">
    <property type="nucleotide sequence ID" value="NZ_BMCU01000001.1"/>
</dbReference>
<keyword evidence="5 12" id="KW-1003">Cell membrane</keyword>
<dbReference type="AlphaFoldDB" id="A0A917CMY4"/>
<dbReference type="Proteomes" id="UP000654257">
    <property type="component" value="Unassembled WGS sequence"/>
</dbReference>
<dbReference type="Gene3D" id="3.40.30.10">
    <property type="entry name" value="Glutaredoxin"/>
    <property type="match status" value="1"/>
</dbReference>
<keyword evidence="6 12" id="KW-0812">Transmembrane</keyword>
<reference evidence="15" key="2">
    <citation type="submission" date="2020-09" db="EMBL/GenBank/DDBJ databases">
        <authorList>
            <person name="Sun Q."/>
            <person name="Sedlacek I."/>
        </authorList>
    </citation>
    <scope>NUCLEOTIDE SEQUENCE</scope>
    <source>
        <strain evidence="15">CCM 7905</strain>
    </source>
</reference>
<proteinExistence type="inferred from homology"/>
<dbReference type="GO" id="GO:0006885">
    <property type="term" value="P:regulation of pH"/>
    <property type="evidence" value="ECO:0007669"/>
    <property type="project" value="UniProtKB-UniRule"/>
</dbReference>
<feature type="transmembrane region" description="Helical" evidence="12">
    <location>
        <begin position="174"/>
        <end position="195"/>
    </location>
</feature>
<evidence type="ECO:0000256" key="2">
    <source>
        <dbReference type="ARBA" id="ARBA00007006"/>
    </source>
</evidence>
<evidence type="ECO:0000256" key="10">
    <source>
        <dbReference type="ARBA" id="ARBA00023136"/>
    </source>
</evidence>
<dbReference type="InterPro" id="IPR036249">
    <property type="entry name" value="Thioredoxin-like_sf"/>
</dbReference>
<feature type="transmembrane region" description="Helical" evidence="12">
    <location>
        <begin position="230"/>
        <end position="257"/>
    </location>
</feature>
<dbReference type="PANTHER" id="PTHR30341:SF0">
    <property type="entry name" value="NA(+)_H(+) ANTIPORTER NHAA"/>
    <property type="match status" value="1"/>
</dbReference>
<feature type="transmembrane region" description="Helical" evidence="12">
    <location>
        <begin position="87"/>
        <end position="104"/>
    </location>
</feature>
<dbReference type="Gene3D" id="1.20.1530.10">
    <property type="entry name" value="Na+/H+ antiporter like domain"/>
    <property type="match status" value="1"/>
</dbReference>
<feature type="transmembrane region" description="Helical" evidence="12">
    <location>
        <begin position="341"/>
        <end position="365"/>
    </location>
</feature>
<dbReference type="EMBL" id="BMCU01000001">
    <property type="protein sequence ID" value="GGF92964.1"/>
    <property type="molecule type" value="Genomic_DNA"/>
</dbReference>
<evidence type="ECO:0000313" key="16">
    <source>
        <dbReference type="Proteomes" id="UP000654257"/>
    </source>
</evidence>
<dbReference type="SUPFAM" id="SSF52833">
    <property type="entry name" value="Thioredoxin-like"/>
    <property type="match status" value="1"/>
</dbReference>
<comment type="caution">
    <text evidence="15">The sequence shown here is derived from an EMBL/GenBank/DDBJ whole genome shotgun (WGS) entry which is preliminary data.</text>
</comment>